<gene>
    <name evidence="5" type="ORF">SAMN02745176_02120</name>
</gene>
<dbReference type="EMBL" id="FQZS01000013">
    <property type="protein sequence ID" value="SHJ01693.1"/>
    <property type="molecule type" value="Genomic_DNA"/>
</dbReference>
<keyword evidence="2 3" id="KW-0378">Hydrolase</keyword>
<dbReference type="InterPro" id="IPR000086">
    <property type="entry name" value="NUDIX_hydrolase_dom"/>
</dbReference>
<dbReference type="AlphaFoldDB" id="A0A1M6FVH3"/>
<evidence type="ECO:0000313" key="6">
    <source>
        <dbReference type="Proteomes" id="UP000184442"/>
    </source>
</evidence>
<proteinExistence type="inferred from homology"/>
<accession>A0A1M6FVH3</accession>
<keyword evidence="6" id="KW-1185">Reference proteome</keyword>
<evidence type="ECO:0000259" key="4">
    <source>
        <dbReference type="PROSITE" id="PS51462"/>
    </source>
</evidence>
<dbReference type="InterPro" id="IPR015797">
    <property type="entry name" value="NUDIX_hydrolase-like_dom_sf"/>
</dbReference>
<dbReference type="PANTHER" id="PTHR43046">
    <property type="entry name" value="GDP-MANNOSE MANNOSYL HYDROLASE"/>
    <property type="match status" value="1"/>
</dbReference>
<dbReference type="STRING" id="1122184.SAMN02745176_02120"/>
<comment type="cofactor">
    <cofactor evidence="1">
        <name>Mg(2+)</name>
        <dbReference type="ChEBI" id="CHEBI:18420"/>
    </cofactor>
</comment>
<dbReference type="PANTHER" id="PTHR43046:SF14">
    <property type="entry name" value="MUTT_NUDIX FAMILY PROTEIN"/>
    <property type="match status" value="1"/>
</dbReference>
<organism evidence="5 6">
    <name type="scientific">Lutispora thermophila DSM 19022</name>
    <dbReference type="NCBI Taxonomy" id="1122184"/>
    <lineage>
        <taxon>Bacteria</taxon>
        <taxon>Bacillati</taxon>
        <taxon>Bacillota</taxon>
        <taxon>Clostridia</taxon>
        <taxon>Lutisporales</taxon>
        <taxon>Lutisporaceae</taxon>
        <taxon>Lutispora</taxon>
    </lineage>
</organism>
<evidence type="ECO:0000256" key="3">
    <source>
        <dbReference type="RuleBase" id="RU003476"/>
    </source>
</evidence>
<dbReference type="SUPFAM" id="SSF55811">
    <property type="entry name" value="Nudix"/>
    <property type="match status" value="1"/>
</dbReference>
<name>A0A1M6FVH3_9FIRM</name>
<dbReference type="GO" id="GO:0016787">
    <property type="term" value="F:hydrolase activity"/>
    <property type="evidence" value="ECO:0007669"/>
    <property type="project" value="UniProtKB-KW"/>
</dbReference>
<dbReference type="PROSITE" id="PS51462">
    <property type="entry name" value="NUDIX"/>
    <property type="match status" value="1"/>
</dbReference>
<evidence type="ECO:0000313" key="5">
    <source>
        <dbReference type="EMBL" id="SHJ01693.1"/>
    </source>
</evidence>
<evidence type="ECO:0000256" key="2">
    <source>
        <dbReference type="ARBA" id="ARBA00022801"/>
    </source>
</evidence>
<dbReference type="InterPro" id="IPR020084">
    <property type="entry name" value="NUDIX_hydrolase_CS"/>
</dbReference>
<comment type="similarity">
    <text evidence="3">Belongs to the Nudix hydrolase family.</text>
</comment>
<dbReference type="PROSITE" id="PS00893">
    <property type="entry name" value="NUDIX_BOX"/>
    <property type="match status" value="1"/>
</dbReference>
<dbReference type="RefSeq" id="WP_073026171.1">
    <property type="nucleotide sequence ID" value="NZ_FQZS01000013.1"/>
</dbReference>
<dbReference type="PRINTS" id="PR00502">
    <property type="entry name" value="NUDIXFAMILY"/>
</dbReference>
<reference evidence="5 6" key="1">
    <citation type="submission" date="2016-11" db="EMBL/GenBank/DDBJ databases">
        <authorList>
            <person name="Jaros S."/>
            <person name="Januszkiewicz K."/>
            <person name="Wedrychowicz H."/>
        </authorList>
    </citation>
    <scope>NUCLEOTIDE SEQUENCE [LARGE SCALE GENOMIC DNA]</scope>
    <source>
        <strain evidence="5 6">DSM 19022</strain>
    </source>
</reference>
<dbReference type="Pfam" id="PF00293">
    <property type="entry name" value="NUDIX"/>
    <property type="match status" value="1"/>
</dbReference>
<dbReference type="InterPro" id="IPR020476">
    <property type="entry name" value="Nudix_hydrolase"/>
</dbReference>
<sequence length="160" mass="18501">MTYRFRVRAAAIILNKNNEILLVLHKDPYTGEEWWTLPGGGLEGKESAIEAVIREVKEECGINCKPGKLAYVREFIMNSDTNVHHVELYFSAEADSYDIITGIDPELEKQYIVQCCFLSRREIENTSINVYPEILRDKFWDDLESGFIGYNPYLGLQEEK</sequence>
<evidence type="ECO:0000256" key="1">
    <source>
        <dbReference type="ARBA" id="ARBA00001946"/>
    </source>
</evidence>
<dbReference type="OrthoDB" id="511483at2"/>
<dbReference type="Gene3D" id="3.90.79.10">
    <property type="entry name" value="Nucleoside Triphosphate Pyrophosphohydrolase"/>
    <property type="match status" value="1"/>
</dbReference>
<protein>
    <submittedName>
        <fullName evidence="5">NUDIX domain-containing protein</fullName>
    </submittedName>
</protein>
<dbReference type="Proteomes" id="UP000184442">
    <property type="component" value="Unassembled WGS sequence"/>
</dbReference>
<feature type="domain" description="Nudix hydrolase" evidence="4">
    <location>
        <begin position="4"/>
        <end position="141"/>
    </location>
</feature>